<keyword evidence="10 13" id="KW-0675">Receptor</keyword>
<dbReference type="Ensembl" id="ENSMMDT00005030165.1">
    <property type="protein sequence ID" value="ENSMMDP00005029474.1"/>
    <property type="gene ID" value="ENSMMDG00005014025.1"/>
</dbReference>
<dbReference type="PRINTS" id="PR00245">
    <property type="entry name" value="OLFACTORYR"/>
</dbReference>
<reference evidence="16" key="1">
    <citation type="submission" date="2019-06" db="EMBL/GenBank/DDBJ databases">
        <authorList>
            <consortium name="Wellcome Sanger Institute Data Sharing"/>
        </authorList>
    </citation>
    <scope>NUCLEOTIDE SEQUENCE [LARGE SCALE GENOMIC DNA]</scope>
</reference>
<evidence type="ECO:0000259" key="15">
    <source>
        <dbReference type="PROSITE" id="PS50262"/>
    </source>
</evidence>
<evidence type="ECO:0000256" key="13">
    <source>
        <dbReference type="RuleBase" id="RU000688"/>
    </source>
</evidence>
<dbReference type="PROSITE" id="PS00237">
    <property type="entry name" value="G_PROTEIN_RECEP_F1_1"/>
    <property type="match status" value="1"/>
</dbReference>
<gene>
    <name evidence="16" type="primary">LOC115379797</name>
</gene>
<dbReference type="InParanoid" id="A0A667Z0B8"/>
<evidence type="ECO:0000313" key="17">
    <source>
        <dbReference type="Proteomes" id="UP000472263"/>
    </source>
</evidence>
<dbReference type="GO" id="GO:0005549">
    <property type="term" value="F:odorant binding"/>
    <property type="evidence" value="ECO:0007669"/>
    <property type="project" value="TreeGrafter"/>
</dbReference>
<dbReference type="PRINTS" id="PR00237">
    <property type="entry name" value="GPCRRHODOPSN"/>
</dbReference>
<dbReference type="Pfam" id="PF13853">
    <property type="entry name" value="7tm_4"/>
    <property type="match status" value="1"/>
</dbReference>
<evidence type="ECO:0000256" key="9">
    <source>
        <dbReference type="ARBA" id="ARBA00023157"/>
    </source>
</evidence>
<proteinExistence type="inferred from homology"/>
<evidence type="ECO:0000256" key="14">
    <source>
        <dbReference type="RuleBase" id="RU363047"/>
    </source>
</evidence>
<accession>A0A667Z0B8</accession>
<reference evidence="16" key="3">
    <citation type="submission" date="2025-09" db="UniProtKB">
        <authorList>
            <consortium name="Ensembl"/>
        </authorList>
    </citation>
    <scope>IDENTIFICATION</scope>
</reference>
<keyword evidence="11" id="KW-0325">Glycoprotein</keyword>
<evidence type="ECO:0000256" key="11">
    <source>
        <dbReference type="ARBA" id="ARBA00023180"/>
    </source>
</evidence>
<evidence type="ECO:0000256" key="7">
    <source>
        <dbReference type="ARBA" id="ARBA00023040"/>
    </source>
</evidence>
<feature type="transmembrane region" description="Helical" evidence="14">
    <location>
        <begin position="238"/>
        <end position="256"/>
    </location>
</feature>
<dbReference type="GO" id="GO:0004984">
    <property type="term" value="F:olfactory receptor activity"/>
    <property type="evidence" value="ECO:0007669"/>
    <property type="project" value="InterPro"/>
</dbReference>
<dbReference type="Gene3D" id="1.20.1070.10">
    <property type="entry name" value="Rhodopsin 7-helix transmembrane proteins"/>
    <property type="match status" value="1"/>
</dbReference>
<dbReference type="FunFam" id="1.20.1070.10:FF:000024">
    <property type="entry name" value="Olfactory receptor"/>
    <property type="match status" value="1"/>
</dbReference>
<evidence type="ECO:0000256" key="12">
    <source>
        <dbReference type="ARBA" id="ARBA00023224"/>
    </source>
</evidence>
<keyword evidence="17" id="KW-1185">Reference proteome</keyword>
<comment type="similarity">
    <text evidence="13">Belongs to the G-protein coupled receptor 1 family.</text>
</comment>
<dbReference type="InterPro" id="IPR052921">
    <property type="entry name" value="GPCR1_Superfamily_Member"/>
</dbReference>
<dbReference type="GO" id="GO:0005886">
    <property type="term" value="C:plasma membrane"/>
    <property type="evidence" value="ECO:0007669"/>
    <property type="project" value="UniProtKB-SubCell"/>
</dbReference>
<evidence type="ECO:0000256" key="3">
    <source>
        <dbReference type="ARBA" id="ARBA00022606"/>
    </source>
</evidence>
<dbReference type="Proteomes" id="UP000472263">
    <property type="component" value="Chromosome 21"/>
</dbReference>
<organism evidence="16 17">
    <name type="scientific">Myripristis murdjan</name>
    <name type="common">pinecone soldierfish</name>
    <dbReference type="NCBI Taxonomy" id="586833"/>
    <lineage>
        <taxon>Eukaryota</taxon>
        <taxon>Metazoa</taxon>
        <taxon>Chordata</taxon>
        <taxon>Craniata</taxon>
        <taxon>Vertebrata</taxon>
        <taxon>Euteleostomi</taxon>
        <taxon>Actinopterygii</taxon>
        <taxon>Neopterygii</taxon>
        <taxon>Teleostei</taxon>
        <taxon>Neoteleostei</taxon>
        <taxon>Acanthomorphata</taxon>
        <taxon>Holocentriformes</taxon>
        <taxon>Holocentridae</taxon>
        <taxon>Myripristis</taxon>
    </lineage>
</organism>
<feature type="transmembrane region" description="Helical" evidence="14">
    <location>
        <begin position="23"/>
        <end position="45"/>
    </location>
</feature>
<feature type="transmembrane region" description="Helical" evidence="14">
    <location>
        <begin position="197"/>
        <end position="217"/>
    </location>
</feature>
<evidence type="ECO:0000256" key="1">
    <source>
        <dbReference type="ARBA" id="ARBA00004651"/>
    </source>
</evidence>
<protein>
    <recommendedName>
        <fullName evidence="14">Olfactory receptor</fullName>
    </recommendedName>
</protein>
<feature type="domain" description="G-protein coupled receptors family 1 profile" evidence="15">
    <location>
        <begin position="39"/>
        <end position="289"/>
    </location>
</feature>
<evidence type="ECO:0000256" key="4">
    <source>
        <dbReference type="ARBA" id="ARBA00022692"/>
    </source>
</evidence>
<evidence type="ECO:0000313" key="16">
    <source>
        <dbReference type="Ensembl" id="ENSMMDP00005029474.1"/>
    </source>
</evidence>
<dbReference type="InterPro" id="IPR000725">
    <property type="entry name" value="Olfact_rcpt"/>
</dbReference>
<evidence type="ECO:0000256" key="2">
    <source>
        <dbReference type="ARBA" id="ARBA00022475"/>
    </source>
</evidence>
<feature type="transmembrane region" description="Helical" evidence="14">
    <location>
        <begin position="139"/>
        <end position="160"/>
    </location>
</feature>
<keyword evidence="3 14" id="KW-0716">Sensory transduction</keyword>
<keyword evidence="6 14" id="KW-1133">Transmembrane helix</keyword>
<evidence type="ECO:0000256" key="10">
    <source>
        <dbReference type="ARBA" id="ARBA00023170"/>
    </source>
</evidence>
<keyword evidence="4 13" id="KW-0812">Transmembrane</keyword>
<evidence type="ECO:0000256" key="6">
    <source>
        <dbReference type="ARBA" id="ARBA00022989"/>
    </source>
</evidence>
<dbReference type="AlphaFoldDB" id="A0A667Z0B8"/>
<keyword evidence="9" id="KW-1015">Disulfide bond</keyword>
<dbReference type="PROSITE" id="PS50262">
    <property type="entry name" value="G_PROTEIN_RECEP_F1_2"/>
    <property type="match status" value="1"/>
</dbReference>
<reference evidence="16" key="2">
    <citation type="submission" date="2025-08" db="UniProtKB">
        <authorList>
            <consortium name="Ensembl"/>
        </authorList>
    </citation>
    <scope>IDENTIFICATION</scope>
</reference>
<sequence length="306" mass="35025">MDNVSMGLVFTLSGLNETMNHRVIVFSLTLLWYCIILFVNVSVIITIITDENLHEPMYILLCNFCINGLYGTTGFYPKFLSDLLSSSHVISYAGCLIQAFVVYSFALGDISILTAMAYDRYLAICRPLQYHSVMTKKRLCELVLFSWIMPLFIFSINILLTSRLKLCGSNIQRLMCINWMIVKLACSNTGTASNSVIAYLSMCIYLCHCVFITWSYVHLMKTCVQSKEDRAKFMQTCVPHLISLVTFLVTIVFHFMHMRFGSKDLPQILQDFIAVEFLLIPPIMNPLIYGFKLTKLRNRILALESK</sequence>
<evidence type="ECO:0000256" key="8">
    <source>
        <dbReference type="ARBA" id="ARBA00023136"/>
    </source>
</evidence>
<dbReference type="SUPFAM" id="SSF81321">
    <property type="entry name" value="Family A G protein-coupled receptor-like"/>
    <property type="match status" value="1"/>
</dbReference>
<dbReference type="InterPro" id="IPR017452">
    <property type="entry name" value="GPCR_Rhodpsn_7TM"/>
</dbReference>
<dbReference type="InterPro" id="IPR000276">
    <property type="entry name" value="GPCR_Rhodpsn"/>
</dbReference>
<keyword evidence="7 13" id="KW-0297">G-protein coupled receptor</keyword>
<dbReference type="GO" id="GO:0004930">
    <property type="term" value="F:G protein-coupled receptor activity"/>
    <property type="evidence" value="ECO:0007669"/>
    <property type="project" value="UniProtKB-KW"/>
</dbReference>
<comment type="subcellular location">
    <subcellularLocation>
        <location evidence="1 14">Cell membrane</location>
        <topology evidence="1 14">Multi-pass membrane protein</topology>
    </subcellularLocation>
</comment>
<name>A0A667Z0B8_9TELE</name>
<dbReference type="PANTHER" id="PTHR26451:SF871">
    <property type="entry name" value="ODORANT RECEPTOR-RELATED"/>
    <property type="match status" value="1"/>
</dbReference>
<evidence type="ECO:0000256" key="5">
    <source>
        <dbReference type="ARBA" id="ARBA00022725"/>
    </source>
</evidence>
<keyword evidence="8 14" id="KW-0472">Membrane</keyword>
<keyword evidence="5 14" id="KW-0552">Olfaction</keyword>
<feature type="transmembrane region" description="Helical" evidence="14">
    <location>
        <begin position="57"/>
        <end position="77"/>
    </location>
</feature>
<keyword evidence="2 14" id="KW-1003">Cell membrane</keyword>
<dbReference type="PANTHER" id="PTHR26451">
    <property type="entry name" value="G_PROTEIN_RECEP_F1_2 DOMAIN-CONTAINING PROTEIN"/>
    <property type="match status" value="1"/>
</dbReference>
<feature type="transmembrane region" description="Helical" evidence="14">
    <location>
        <begin position="89"/>
        <end position="118"/>
    </location>
</feature>
<feature type="transmembrane region" description="Helical" evidence="14">
    <location>
        <begin position="268"/>
        <end position="291"/>
    </location>
</feature>
<keyword evidence="12 13" id="KW-0807">Transducer</keyword>
<dbReference type="GeneTree" id="ENSGT00950000183023"/>